<reference evidence="1" key="2">
    <citation type="journal article" date="2015" name="Fish Shellfish Immunol.">
        <title>Early steps in the European eel (Anguilla anguilla)-Vibrio vulnificus interaction in the gills: Role of the RtxA13 toxin.</title>
        <authorList>
            <person name="Callol A."/>
            <person name="Pajuelo D."/>
            <person name="Ebbesson L."/>
            <person name="Teles M."/>
            <person name="MacKenzie S."/>
            <person name="Amaro C."/>
        </authorList>
    </citation>
    <scope>NUCLEOTIDE SEQUENCE</scope>
</reference>
<proteinExistence type="predicted"/>
<organism evidence="1">
    <name type="scientific">Anguilla anguilla</name>
    <name type="common">European freshwater eel</name>
    <name type="synonym">Muraena anguilla</name>
    <dbReference type="NCBI Taxonomy" id="7936"/>
    <lineage>
        <taxon>Eukaryota</taxon>
        <taxon>Metazoa</taxon>
        <taxon>Chordata</taxon>
        <taxon>Craniata</taxon>
        <taxon>Vertebrata</taxon>
        <taxon>Euteleostomi</taxon>
        <taxon>Actinopterygii</taxon>
        <taxon>Neopterygii</taxon>
        <taxon>Teleostei</taxon>
        <taxon>Anguilliformes</taxon>
        <taxon>Anguillidae</taxon>
        <taxon>Anguilla</taxon>
    </lineage>
</organism>
<dbReference type="AlphaFoldDB" id="A0A0E9XUQ4"/>
<name>A0A0E9XUQ4_ANGAN</name>
<sequence length="75" mass="8835">MQLENKIHKNRKKRLKMQMETDAQMPRLTGLNKLHADWTEYECAAGQLKKNKKTITTGVKHKQCNRMTIQTLKKP</sequence>
<protein>
    <submittedName>
        <fullName evidence="1">Uncharacterized protein</fullName>
    </submittedName>
</protein>
<reference evidence="1" key="1">
    <citation type="submission" date="2014-11" db="EMBL/GenBank/DDBJ databases">
        <authorList>
            <person name="Amaro Gonzalez C."/>
        </authorList>
    </citation>
    <scope>NUCLEOTIDE SEQUENCE</scope>
</reference>
<accession>A0A0E9XUQ4</accession>
<evidence type="ECO:0000313" key="1">
    <source>
        <dbReference type="EMBL" id="JAI06453.1"/>
    </source>
</evidence>
<dbReference type="EMBL" id="GBXM01002125">
    <property type="protein sequence ID" value="JAI06453.1"/>
    <property type="molecule type" value="Transcribed_RNA"/>
</dbReference>